<dbReference type="EMBL" id="AMZN01000050">
    <property type="protein sequence ID" value="ELR70737.1"/>
    <property type="molecule type" value="Genomic_DNA"/>
</dbReference>
<accession>L8JTY0</accession>
<gene>
    <name evidence="1" type="ORF">C900_03510</name>
</gene>
<evidence type="ECO:0000313" key="1">
    <source>
        <dbReference type="EMBL" id="ELR70737.1"/>
    </source>
</evidence>
<keyword evidence="2" id="KW-1185">Reference proteome</keyword>
<comment type="caution">
    <text evidence="1">The sequence shown here is derived from an EMBL/GenBank/DDBJ whole genome shotgun (WGS) entry which is preliminary data.</text>
</comment>
<proteinExistence type="predicted"/>
<dbReference type="AlphaFoldDB" id="L8JTY0"/>
<evidence type="ECO:0000313" key="2">
    <source>
        <dbReference type="Proteomes" id="UP000011135"/>
    </source>
</evidence>
<protein>
    <submittedName>
        <fullName evidence="1">Uncharacterized protein</fullName>
    </submittedName>
</protein>
<dbReference type="Proteomes" id="UP000011135">
    <property type="component" value="Unassembled WGS sequence"/>
</dbReference>
<dbReference type="STRING" id="1237149.C900_03510"/>
<organism evidence="1 2">
    <name type="scientific">Fulvivirga imtechensis AK7</name>
    <dbReference type="NCBI Taxonomy" id="1237149"/>
    <lineage>
        <taxon>Bacteria</taxon>
        <taxon>Pseudomonadati</taxon>
        <taxon>Bacteroidota</taxon>
        <taxon>Cytophagia</taxon>
        <taxon>Cytophagales</taxon>
        <taxon>Fulvivirgaceae</taxon>
        <taxon>Fulvivirga</taxon>
    </lineage>
</organism>
<name>L8JTY0_9BACT</name>
<sequence length="38" mass="4491">MAFLDLRKNSGLTAYRFFTHLPGNCCLIRFLPDDFFYS</sequence>
<reference evidence="1 2" key="1">
    <citation type="submission" date="2012-12" db="EMBL/GenBank/DDBJ databases">
        <title>Genome assembly of Fulvivirga imtechensis AK7.</title>
        <authorList>
            <person name="Nupur N."/>
            <person name="Khatri I."/>
            <person name="Kumar R."/>
            <person name="Subramanian S."/>
            <person name="Pinnaka A."/>
        </authorList>
    </citation>
    <scope>NUCLEOTIDE SEQUENCE [LARGE SCALE GENOMIC DNA]</scope>
    <source>
        <strain evidence="1 2">AK7</strain>
    </source>
</reference>